<proteinExistence type="predicted"/>
<gene>
    <name evidence="2" type="ORF">PTRA_a0243</name>
</gene>
<keyword evidence="1" id="KW-0472">Membrane</keyword>
<dbReference type="KEGG" id="ptn:PTRA_a0243"/>
<evidence type="ECO:0000313" key="3">
    <source>
        <dbReference type="Proteomes" id="UP000065261"/>
    </source>
</evidence>
<keyword evidence="1" id="KW-0812">Transmembrane</keyword>
<evidence type="ECO:0000313" key="2">
    <source>
        <dbReference type="EMBL" id="ALS31622.1"/>
    </source>
</evidence>
<organism evidence="2">
    <name type="scientific">Pseudoalteromonas translucida KMM 520</name>
    <dbReference type="NCBI Taxonomy" id="1315283"/>
    <lineage>
        <taxon>Bacteria</taxon>
        <taxon>Pseudomonadati</taxon>
        <taxon>Pseudomonadota</taxon>
        <taxon>Gammaproteobacteria</taxon>
        <taxon>Alteromonadales</taxon>
        <taxon>Pseudoalteromonadaceae</taxon>
        <taxon>Pseudoalteromonas</taxon>
    </lineage>
</organism>
<sequence length="63" mass="6914">MLRTVLTLLEVGGDCSAKLSPVITFTTLSHVGLIGWLILCLTLVILYLWLGSKTPALSWRLLC</sequence>
<dbReference type="AlphaFoldDB" id="A0A0U2LJY8"/>
<accession>A0A0U2LJY8</accession>
<evidence type="ECO:0000256" key="1">
    <source>
        <dbReference type="SAM" id="Phobius"/>
    </source>
</evidence>
<protein>
    <submittedName>
        <fullName evidence="2">Uncharacterized protein</fullName>
    </submittedName>
</protein>
<dbReference type="EMBL" id="CP011034">
    <property type="protein sequence ID" value="ALS31622.1"/>
    <property type="molecule type" value="Genomic_DNA"/>
</dbReference>
<dbReference type="PATRIC" id="fig|1315283.4.peg.215"/>
<reference evidence="2 3" key="1">
    <citation type="submission" date="2015-03" db="EMBL/GenBank/DDBJ databases">
        <authorList>
            <person name="Murphy D."/>
        </authorList>
    </citation>
    <scope>NUCLEOTIDE SEQUENCE [LARGE SCALE GENOMIC DNA]</scope>
    <source>
        <strain evidence="2 3">KMM 520</strain>
    </source>
</reference>
<keyword evidence="1" id="KW-1133">Transmembrane helix</keyword>
<dbReference type="Proteomes" id="UP000065261">
    <property type="component" value="Chromosome I"/>
</dbReference>
<name>A0A0U2LJY8_9GAMM</name>
<feature type="transmembrane region" description="Helical" evidence="1">
    <location>
        <begin position="33"/>
        <end position="50"/>
    </location>
</feature>